<sequence length="808" mass="93170">MSERPRLGAHGIDLPTSITSDWRLVLQDSITADTLRQGCISLLEQVNSGQNLTPVDVTHAVRFLKYASIHTQYRNYPSNKLMESLLSETVYGQRKLTSALLKLVTHPSNTLQTVALSFLDVNFCVSSWHTSTAMTVTELLSQLFKTLNPLELPLNETTLEFHHQLTYVFDILLINFATEDIHRCLGVRGYVSSAKAIQYQHIDTLITSSLIYLRYLFAAPVCPIDTLSRFVHLSTMPEFDPIMMNPGFRSRYPEIQRFFEELRKDILEELASLLGLPSTDEAELCLYSDWKTPKTAEPWLKGFEYLLGRVSEGTQFTDLGMLAVAFFMTHRPSDLYLFFHSEDKFGLKSSLDTLHSNSTAARRNRSHCIQSVHGSSEHFVNAVDPSKLPFTADFIPFHSHLVQVLDYHLDKILKYEKQSARPWTDQLRGELDETYRAFYTHTKEYVVHLSLHPFALDRFYRDVILAFLVKMNQRDFEDSLAKPYREDARKAMDEVALSSSSPPFILTSQFVCPLTDNEIIDIVDRIVALLESDSCLDDDTILRICAFHKHQLSRIHLPDLFRKAGRSTEQFFHAFECLLSLPIDYLDRAPINHLLSTGCNKQPTFDDWDNVDLRTVGIVKRLFRPNQLSVALDSTNFIKLIVEFIVQRLPQLPHCAARLPQSQLDHLLSPSLDFLCHFFIHPPINPWRESGERMKRFVDVSELCDQRVIVQCLSRTGFFSRFVTVLLNPNYEESEFIFQLITGYHLYPKRKIEDQNAIQRTFPHFLEEGWQDALEFVYVKKAVVTRDPQYASSQMMLFFGANFNSRRG</sequence>
<proteinExistence type="predicted"/>
<name>A0ABQ9X316_9EUKA</name>
<evidence type="ECO:0000313" key="2">
    <source>
        <dbReference type="Proteomes" id="UP001281761"/>
    </source>
</evidence>
<dbReference type="Proteomes" id="UP001281761">
    <property type="component" value="Unassembled WGS sequence"/>
</dbReference>
<accession>A0ABQ9X316</accession>
<protein>
    <submittedName>
        <fullName evidence="1">Uncharacterized protein</fullName>
    </submittedName>
</protein>
<keyword evidence="2" id="KW-1185">Reference proteome</keyword>
<organism evidence="1 2">
    <name type="scientific">Blattamonas nauphoetae</name>
    <dbReference type="NCBI Taxonomy" id="2049346"/>
    <lineage>
        <taxon>Eukaryota</taxon>
        <taxon>Metamonada</taxon>
        <taxon>Preaxostyla</taxon>
        <taxon>Oxymonadida</taxon>
        <taxon>Blattamonas</taxon>
    </lineage>
</organism>
<evidence type="ECO:0000313" key="1">
    <source>
        <dbReference type="EMBL" id="KAK2946156.1"/>
    </source>
</evidence>
<dbReference type="EMBL" id="JARBJD010000235">
    <property type="protein sequence ID" value="KAK2946156.1"/>
    <property type="molecule type" value="Genomic_DNA"/>
</dbReference>
<gene>
    <name evidence="1" type="ORF">BLNAU_18900</name>
</gene>
<reference evidence="1 2" key="1">
    <citation type="journal article" date="2022" name="bioRxiv">
        <title>Genomics of Preaxostyla Flagellates Illuminates Evolutionary Transitions and the Path Towards Mitochondrial Loss.</title>
        <authorList>
            <person name="Novak L.V.F."/>
            <person name="Treitli S.C."/>
            <person name="Pyrih J."/>
            <person name="Halakuc P."/>
            <person name="Pipaliya S.V."/>
            <person name="Vacek V."/>
            <person name="Brzon O."/>
            <person name="Soukal P."/>
            <person name="Eme L."/>
            <person name="Dacks J.B."/>
            <person name="Karnkowska A."/>
            <person name="Elias M."/>
            <person name="Hampl V."/>
        </authorList>
    </citation>
    <scope>NUCLEOTIDE SEQUENCE [LARGE SCALE GENOMIC DNA]</scope>
    <source>
        <strain evidence="1">NAU3</strain>
        <tissue evidence="1">Gut</tissue>
    </source>
</reference>
<comment type="caution">
    <text evidence="1">The sequence shown here is derived from an EMBL/GenBank/DDBJ whole genome shotgun (WGS) entry which is preliminary data.</text>
</comment>